<protein>
    <submittedName>
        <fullName evidence="2">Uncharacterized protein</fullName>
    </submittedName>
</protein>
<dbReference type="GO" id="GO:0060628">
    <property type="term" value="P:regulation of ER to Golgi vesicle-mediated transport"/>
    <property type="evidence" value="ECO:0007669"/>
    <property type="project" value="TreeGrafter"/>
</dbReference>
<dbReference type="InterPro" id="IPR042042">
    <property type="entry name" value="Tip20p_domB"/>
</dbReference>
<dbReference type="GO" id="GO:0006888">
    <property type="term" value="P:endoplasmic reticulum to Golgi vesicle-mediated transport"/>
    <property type="evidence" value="ECO:0007669"/>
    <property type="project" value="InterPro"/>
</dbReference>
<dbReference type="PANTHER" id="PTHR13520">
    <property type="entry name" value="RAD50-INTERACTING PROTEIN 1 RINT-1"/>
    <property type="match status" value="1"/>
</dbReference>
<dbReference type="Gene3D" id="1.20.58.670">
    <property type="entry name" value="Dsl1p vesicle tethering complex, Tip20p subunit, domain D"/>
    <property type="match status" value="1"/>
</dbReference>
<dbReference type="InterPro" id="IPR042044">
    <property type="entry name" value="EXOC6PINT-1/Sec15/Tip20_C_dom2"/>
</dbReference>
<dbReference type="GO" id="GO:0006890">
    <property type="term" value="P:retrograde vesicle-mediated transport, Golgi to endoplasmic reticulum"/>
    <property type="evidence" value="ECO:0007669"/>
    <property type="project" value="InterPro"/>
</dbReference>
<organism evidence="2 3">
    <name type="scientific">Scheffersomyces spartinae</name>
    <dbReference type="NCBI Taxonomy" id="45513"/>
    <lineage>
        <taxon>Eukaryota</taxon>
        <taxon>Fungi</taxon>
        <taxon>Dikarya</taxon>
        <taxon>Ascomycota</taxon>
        <taxon>Saccharomycotina</taxon>
        <taxon>Pichiomycetes</taxon>
        <taxon>Debaryomycetaceae</taxon>
        <taxon>Scheffersomyces</taxon>
    </lineage>
</organism>
<comment type="caution">
    <text evidence="2">The sequence shown here is derived from an EMBL/GenBank/DDBJ whole genome shotgun (WGS) entry which is preliminary data.</text>
</comment>
<dbReference type="GO" id="GO:0070939">
    <property type="term" value="C:Dsl1/NZR complex"/>
    <property type="evidence" value="ECO:0007669"/>
    <property type="project" value="InterPro"/>
</dbReference>
<proteinExistence type="predicted"/>
<dbReference type="Proteomes" id="UP000790833">
    <property type="component" value="Unassembled WGS sequence"/>
</dbReference>
<sequence>MDYLNSHFVSVKSLAGLDDRISDLQQERKQLVAAKETTTTLNQEKPPARATTRQTFLREKVQRLSNGFDIASALSEVDLLIEKNSDVEGLTELRRLYFEKQSALNDNRILAIGSELEREITRLAGDEKGILNLVIDIDRRINSLKSYNSNLHEVIRNELRAQLNEIVNEQMTVYKKELSQLLRDCKWLTSVSASTSTSLKDQVAATVPLEEIHDKVNVLIQLQAIKGIPKYPDTWVGIDLLVEIVIQKFDYHFNSFNKETNKLLKPEWAFNYIELFLENHLELLVMVIGDSFPPYQKISSYEIISSLLKPLREKIFSTVKQLDKTIKERPERIEKNGRLLTHLIFEVVSFDQRIRSTYNYNPYIENIYEVPVKPWEGITGDLLHNPDTNAADQWFEFEQKLAERRFESEILNAPNANAIEYDYRVHDNVTDLFERRHLKPTVAAYNLIKLFDNLTTHYLTISIVKYQLKYVSSIQLRFIDRYLATLATSLKKFDVKFNFIPGNTPQPMDDEDKVLETLTQLFCLAKFVEENLQKRTQEILFVELWNTFKAMEYENNEYNDDNNDFDIFSSLFDSSIQQYTKFITKVQIKITDYLKKQAKNSLKKYVNTSQWNIPESDGDLEPSGDLRGLIVNVLKDADLLRKAVSDLEFSYLAQVMLSTIAKIFQEFIITNNKFSVTGVEQLSVDYHYILSQIDSQLLLHETYKYSVGDNQDHHTVLQSISVLKAASRRGPDLGLIRRDLETFRMEFDNLLLALSNRQIDDLLQRML</sequence>
<dbReference type="GeneID" id="66114285"/>
<evidence type="ECO:0000256" key="1">
    <source>
        <dbReference type="SAM" id="Coils"/>
    </source>
</evidence>
<keyword evidence="3" id="KW-1185">Reference proteome</keyword>
<dbReference type="AlphaFoldDB" id="A0A9P7V8G8"/>
<accession>A0A9P7V8G8</accession>
<dbReference type="Pfam" id="PF04437">
    <property type="entry name" value="RINT1_TIP1"/>
    <property type="match status" value="1"/>
</dbReference>
<dbReference type="InterPro" id="IPR007528">
    <property type="entry name" value="RINT1_Tip20"/>
</dbReference>
<feature type="coiled-coil region" evidence="1">
    <location>
        <begin position="14"/>
        <end position="44"/>
    </location>
</feature>
<dbReference type="EMBL" id="JAHMUF010000013">
    <property type="protein sequence ID" value="KAG7193157.1"/>
    <property type="molecule type" value="Genomic_DNA"/>
</dbReference>
<gene>
    <name evidence="2" type="ORF">KQ657_000911</name>
</gene>
<dbReference type="Gene3D" id="1.20.58.1420">
    <property type="entry name" value="Dsl1p vesicle tethering complex, Tip20p subunit, domain B"/>
    <property type="match status" value="1"/>
</dbReference>
<evidence type="ECO:0000313" key="2">
    <source>
        <dbReference type="EMBL" id="KAG7193157.1"/>
    </source>
</evidence>
<dbReference type="PROSITE" id="PS51386">
    <property type="entry name" value="RINT1_TIP20"/>
    <property type="match status" value="1"/>
</dbReference>
<dbReference type="RefSeq" id="XP_043048705.1">
    <property type="nucleotide sequence ID" value="XM_043191733.1"/>
</dbReference>
<evidence type="ECO:0000313" key="3">
    <source>
        <dbReference type="Proteomes" id="UP000790833"/>
    </source>
</evidence>
<reference evidence="2" key="1">
    <citation type="submission" date="2021-03" db="EMBL/GenBank/DDBJ databases">
        <authorList>
            <person name="Palmer J.M."/>
        </authorList>
    </citation>
    <scope>NUCLEOTIDE SEQUENCE</scope>
    <source>
        <strain evidence="2">ARV_011</strain>
    </source>
</reference>
<dbReference type="PANTHER" id="PTHR13520:SF0">
    <property type="entry name" value="RAD50-INTERACTING PROTEIN 1"/>
    <property type="match status" value="1"/>
</dbReference>
<name>A0A9P7V8G8_9ASCO</name>
<dbReference type="OrthoDB" id="407410at2759"/>
<keyword evidence="1" id="KW-0175">Coiled coil</keyword>